<sequence>MTDGVRKLDLLRGFYRAQARASGSESSELKEIASELKIANELKAQEEVEITNATGSPYLQDQSWQKKGVLLGSAEESDWKKVKSYEEAHDKTLPLSRENLKKLNII</sequence>
<dbReference type="EMBL" id="CP025704">
    <property type="protein sequence ID" value="AUN98491.1"/>
    <property type="molecule type" value="Genomic_DNA"/>
</dbReference>
<name>A0A2K9NSJ4_BACTC</name>
<accession>A0A2K9NSJ4</accession>
<keyword evidence="2" id="KW-1185">Reference proteome</keyword>
<protein>
    <submittedName>
        <fullName evidence="1">Uncharacterized protein</fullName>
    </submittedName>
</protein>
<organism evidence="1 2">
    <name type="scientific">Bacteriovorax stolpii</name>
    <name type="common">Bdellovibrio stolpii</name>
    <dbReference type="NCBI Taxonomy" id="960"/>
    <lineage>
        <taxon>Bacteria</taxon>
        <taxon>Pseudomonadati</taxon>
        <taxon>Bdellovibrionota</taxon>
        <taxon>Bacteriovoracia</taxon>
        <taxon>Bacteriovoracales</taxon>
        <taxon>Bacteriovoracaceae</taxon>
        <taxon>Bacteriovorax</taxon>
    </lineage>
</organism>
<gene>
    <name evidence="1" type="ORF">C0V70_10310</name>
</gene>
<dbReference type="KEGG" id="bsto:C0V70_10310"/>
<evidence type="ECO:0000313" key="2">
    <source>
        <dbReference type="Proteomes" id="UP000235584"/>
    </source>
</evidence>
<dbReference type="AlphaFoldDB" id="A0A2K9NSJ4"/>
<reference evidence="1 2" key="1">
    <citation type="submission" date="2018-01" db="EMBL/GenBank/DDBJ databases">
        <title>Complete genome sequence of Bacteriovorax stolpii DSM12778.</title>
        <authorList>
            <person name="Tang B."/>
            <person name="Chang J."/>
        </authorList>
    </citation>
    <scope>NUCLEOTIDE SEQUENCE [LARGE SCALE GENOMIC DNA]</scope>
    <source>
        <strain evidence="1 2">DSM 12778</strain>
    </source>
</reference>
<evidence type="ECO:0000313" key="1">
    <source>
        <dbReference type="EMBL" id="AUN98491.1"/>
    </source>
</evidence>
<dbReference type="Proteomes" id="UP000235584">
    <property type="component" value="Chromosome"/>
</dbReference>
<dbReference type="RefSeq" id="WP_102243782.1">
    <property type="nucleotide sequence ID" value="NZ_CP025704.1"/>
</dbReference>
<proteinExistence type="predicted"/>